<dbReference type="SUPFAM" id="SSF56281">
    <property type="entry name" value="Metallo-hydrolase/oxidoreductase"/>
    <property type="match status" value="1"/>
</dbReference>
<dbReference type="AlphaFoldDB" id="A0ABD5ZS88"/>
<dbReference type="EMBL" id="JBHTAP010000001">
    <property type="protein sequence ID" value="MFC7236434.1"/>
    <property type="molecule type" value="Genomic_DNA"/>
</dbReference>
<feature type="domain" description="Metallo-beta-lactamase" evidence="1">
    <location>
        <begin position="21"/>
        <end position="216"/>
    </location>
</feature>
<name>A0ABD5ZS88_9EURY</name>
<dbReference type="InterPro" id="IPR050855">
    <property type="entry name" value="NDM-1-like"/>
</dbReference>
<keyword evidence="3" id="KW-1185">Reference proteome</keyword>
<dbReference type="RefSeq" id="WP_276234591.1">
    <property type="nucleotide sequence ID" value="NZ_CP119802.1"/>
</dbReference>
<dbReference type="SMART" id="SM00849">
    <property type="entry name" value="Lactamase_B"/>
    <property type="match status" value="1"/>
</dbReference>
<gene>
    <name evidence="2" type="ORF">ACFQJ4_14045</name>
</gene>
<evidence type="ECO:0000313" key="2">
    <source>
        <dbReference type="EMBL" id="MFC7236434.1"/>
    </source>
</evidence>
<evidence type="ECO:0000313" key="3">
    <source>
        <dbReference type="Proteomes" id="UP001596398"/>
    </source>
</evidence>
<evidence type="ECO:0000259" key="1">
    <source>
        <dbReference type="SMART" id="SM00849"/>
    </source>
</evidence>
<reference evidence="2 3" key="1">
    <citation type="journal article" date="2019" name="Int. J. Syst. Evol. Microbiol.">
        <title>The Global Catalogue of Microorganisms (GCM) 10K type strain sequencing project: providing services to taxonomists for standard genome sequencing and annotation.</title>
        <authorList>
            <consortium name="The Broad Institute Genomics Platform"/>
            <consortium name="The Broad Institute Genome Sequencing Center for Infectious Disease"/>
            <person name="Wu L."/>
            <person name="Ma J."/>
        </authorList>
    </citation>
    <scope>NUCLEOTIDE SEQUENCE [LARGE SCALE GENOMIC DNA]</scope>
    <source>
        <strain evidence="2 3">DT85</strain>
    </source>
</reference>
<dbReference type="InterPro" id="IPR036866">
    <property type="entry name" value="RibonucZ/Hydroxyglut_hydro"/>
</dbReference>
<dbReference type="PANTHER" id="PTHR42951:SF4">
    <property type="entry name" value="ACYL-COENZYME A THIOESTERASE MBLAC2"/>
    <property type="match status" value="1"/>
</dbReference>
<proteinExistence type="predicted"/>
<dbReference type="PANTHER" id="PTHR42951">
    <property type="entry name" value="METALLO-BETA-LACTAMASE DOMAIN-CONTAINING"/>
    <property type="match status" value="1"/>
</dbReference>
<sequence length="236" mass="25919">MARRLADGLWQFDLGLVTPLATNVFLADESALDGPGDDVTLVDTGLPVNYPTLASELDDAGYEAGDIDRVLLTHYDLDHVGGLRGLGSFDAPVYIGERDAALARGEWDPPWFHHKGAFHRLVRPFFDLSDVDLRPVADGDAVGAFAAHHTPGHNPGHTVFVHEGFDAAFLGDLVWEERGGYTTPFWLDSYDMRELRESVRRFAAATPDFERGLVAHGDPLLVDGSDRLRELADGLR</sequence>
<dbReference type="Gene3D" id="3.60.15.10">
    <property type="entry name" value="Ribonuclease Z/Hydroxyacylglutathione hydrolase-like"/>
    <property type="match status" value="1"/>
</dbReference>
<dbReference type="InterPro" id="IPR001279">
    <property type="entry name" value="Metallo-B-lactamas"/>
</dbReference>
<organism evidence="2 3">
    <name type="scientific">Halosegnis marinus</name>
    <dbReference type="NCBI Taxonomy" id="3034023"/>
    <lineage>
        <taxon>Archaea</taxon>
        <taxon>Methanobacteriati</taxon>
        <taxon>Methanobacteriota</taxon>
        <taxon>Stenosarchaea group</taxon>
        <taxon>Halobacteria</taxon>
        <taxon>Halobacteriales</taxon>
        <taxon>Natronomonadaceae</taxon>
        <taxon>Halosegnis</taxon>
    </lineage>
</organism>
<accession>A0ABD5ZS88</accession>
<dbReference type="Proteomes" id="UP001596398">
    <property type="component" value="Unassembled WGS sequence"/>
</dbReference>
<dbReference type="GeneID" id="79268154"/>
<dbReference type="CDD" id="cd07721">
    <property type="entry name" value="yflN-like_MBL-fold"/>
    <property type="match status" value="1"/>
</dbReference>
<dbReference type="Pfam" id="PF00753">
    <property type="entry name" value="Lactamase_B"/>
    <property type="match status" value="1"/>
</dbReference>
<comment type="caution">
    <text evidence="2">The sequence shown here is derived from an EMBL/GenBank/DDBJ whole genome shotgun (WGS) entry which is preliminary data.</text>
</comment>
<protein>
    <submittedName>
        <fullName evidence="2">MBL fold metallo-hydrolase</fullName>
    </submittedName>
</protein>